<dbReference type="EMBL" id="PUHP01000010">
    <property type="protein sequence ID" value="TQN75098.1"/>
    <property type="molecule type" value="Genomic_DNA"/>
</dbReference>
<organism evidence="2 3">
    <name type="scientific">Colletotrichum shisoi</name>
    <dbReference type="NCBI Taxonomy" id="2078593"/>
    <lineage>
        <taxon>Eukaryota</taxon>
        <taxon>Fungi</taxon>
        <taxon>Dikarya</taxon>
        <taxon>Ascomycota</taxon>
        <taxon>Pezizomycotina</taxon>
        <taxon>Sordariomycetes</taxon>
        <taxon>Hypocreomycetidae</taxon>
        <taxon>Glomerellales</taxon>
        <taxon>Glomerellaceae</taxon>
        <taxon>Colletotrichum</taxon>
        <taxon>Colletotrichum destructivum species complex</taxon>
    </lineage>
</organism>
<sequence length="140" mass="15399">SLLRQPTQSILYWRNHQLASFPLCFQQFSLDVSLPVTNASFHAQVPAPRVTTSPNSNHHSPSPAGNQPPSAAYGSSAAGVVDGARLVRRWLHYGPRQWRPMTQPPPRVPKNGLQPEGGIVRDTSKFSDPSKTRVPGKSKR</sequence>
<gene>
    <name evidence="2" type="ORF">CSHISOI_00332</name>
</gene>
<feature type="region of interest" description="Disordered" evidence="1">
    <location>
        <begin position="94"/>
        <end position="140"/>
    </location>
</feature>
<name>A0A5Q4C715_9PEZI</name>
<feature type="non-terminal residue" evidence="2">
    <location>
        <position position="1"/>
    </location>
</feature>
<reference evidence="2 3" key="1">
    <citation type="journal article" date="2019" name="Sci. Rep.">
        <title>Colletotrichum shisoi sp. nov., an anthracnose pathogen of Perilla frutescens in Japan: molecular phylogenetic, morphological and genomic evidence.</title>
        <authorList>
            <person name="Gan P."/>
            <person name="Tsushima A."/>
            <person name="Hiroyama R."/>
            <person name="Narusaka M."/>
            <person name="Takano Y."/>
            <person name="Narusaka Y."/>
            <person name="Kawaradani M."/>
            <person name="Damm U."/>
            <person name="Shirasu K."/>
        </authorList>
    </citation>
    <scope>NUCLEOTIDE SEQUENCE [LARGE SCALE GENOMIC DNA]</scope>
    <source>
        <strain evidence="2 3">PG-2018a</strain>
    </source>
</reference>
<feature type="compositionally biased region" description="Low complexity" evidence="1">
    <location>
        <begin position="53"/>
        <end position="63"/>
    </location>
</feature>
<evidence type="ECO:0000256" key="1">
    <source>
        <dbReference type="SAM" id="MobiDB-lite"/>
    </source>
</evidence>
<dbReference type="Proteomes" id="UP000326340">
    <property type="component" value="Unassembled WGS sequence"/>
</dbReference>
<feature type="compositionally biased region" description="Basic and acidic residues" evidence="1">
    <location>
        <begin position="122"/>
        <end position="131"/>
    </location>
</feature>
<accession>A0A5Q4C715</accession>
<comment type="caution">
    <text evidence="2">The sequence shown here is derived from an EMBL/GenBank/DDBJ whole genome shotgun (WGS) entry which is preliminary data.</text>
</comment>
<protein>
    <submittedName>
        <fullName evidence="2">Uncharacterized protein</fullName>
    </submittedName>
</protein>
<proteinExistence type="predicted"/>
<dbReference type="AlphaFoldDB" id="A0A5Q4C715"/>
<keyword evidence="3" id="KW-1185">Reference proteome</keyword>
<evidence type="ECO:0000313" key="3">
    <source>
        <dbReference type="Proteomes" id="UP000326340"/>
    </source>
</evidence>
<evidence type="ECO:0000313" key="2">
    <source>
        <dbReference type="EMBL" id="TQN75098.1"/>
    </source>
</evidence>
<feature type="region of interest" description="Disordered" evidence="1">
    <location>
        <begin position="45"/>
        <end position="77"/>
    </location>
</feature>